<sequence>MSLFTHFGGANKQRTINLGNGSGAASPDSVIARARAERQARERLRKEEVAVRRIQRVWRGRRDAQHTRQGLLVELQNGNLQQEQAARALAVILWNGIGSQDHMQGLRALSTWAQVACEASSGPVALLEPLARGKTYLFTLSKLAVRSLHLIARDSSLPEIVPLTKLLEVLLTPEAYAFLGSDQSVVLDHLLRQLLQNRWVESLVSGLDSLGSNRKKSAATPPLVRLVMRPIMAFPDNPFVETALLPTLLNCLLAFPQLPTSLPIPSLALLTKSLPIMSKLLPYAAAHPTILDENQLATEIGKTHLLANLGFMVIQTGAIKNQHWKSIVAWVDVLTILLDGVDEQWGLWLEAKGVWGERAEAVFEVADVVESMEGNDLDLEKDSRMTSRQRRVLARGSVPAAVVNRVLALVGIDDLNFLTTTYIRQPAMSQPYIRYMLALLTKFRGSVRFDTIMEVLGGQNGIRLVRDLWRNQVRGKWPSSQSKQTWDRLLSPTGTNTASDDSINRLQPLLLLTHIYIHHLLTVTDEEFFAPASRESAALSLDEVTELSGIWRDIAFWGYWSGLGNGSDQTIQKQKEEIRGLMTRGVLAITARDARRRFTPPNFWHMTSMFDLPSFIEAVCVEEQQLEGQNQDAMDEDEDDTTQRVPLALIQRRRQISKRQMALISPRLGLLNNLPMTIPFAARVEIFNEFIYNDREKLGIDRYLRRTRMNHHATIRRGHISEDGFSELYNLGPLMKGTIQIRFIDEWGQEEAGIDGGGLFKEFLTSLSKEAFDTDRGLWLATSQNELYPNPHSYAKEVAKWLGRQSYLDDLASLDPELYKGLVQLKNYPGNPEDLSLNFTVAEEEFGVTRSIDLVPGGSDITVTRLNRMEYIQLVCDYKLNRQIAPQCEAFFSGLSDIIDPKWLRMYDQTELQTLIGGTLSPVDVDDLERNCAMPDGTDDVTIRLFWKVVRSFNQTELKALLKFVTSTPNPPLLGFKYLNPNFGIRLAGNDTTRLPSASACANLLKLPRYLDERTLRTKLLQAINSNAGFDLS</sequence>
<evidence type="ECO:0000313" key="1">
    <source>
        <dbReference type="EMBL" id="KAJ9100330.1"/>
    </source>
</evidence>
<reference evidence="1" key="1">
    <citation type="submission" date="2023-04" db="EMBL/GenBank/DDBJ databases">
        <title>Draft Genome sequencing of Naganishia species isolated from polar environments using Oxford Nanopore Technology.</title>
        <authorList>
            <person name="Leo P."/>
            <person name="Venkateswaran K."/>
        </authorList>
    </citation>
    <scope>NUCLEOTIDE SEQUENCE</scope>
    <source>
        <strain evidence="1">MNA-CCFEE 5262</strain>
    </source>
</reference>
<keyword evidence="2" id="KW-1185">Reference proteome</keyword>
<protein>
    <submittedName>
        <fullName evidence="1">Uncharacterized protein</fullName>
    </submittedName>
</protein>
<organism evidence="1 2">
    <name type="scientific">Naganishia adeliensis</name>
    <dbReference type="NCBI Taxonomy" id="92952"/>
    <lineage>
        <taxon>Eukaryota</taxon>
        <taxon>Fungi</taxon>
        <taxon>Dikarya</taxon>
        <taxon>Basidiomycota</taxon>
        <taxon>Agaricomycotina</taxon>
        <taxon>Tremellomycetes</taxon>
        <taxon>Filobasidiales</taxon>
        <taxon>Filobasidiaceae</taxon>
        <taxon>Naganishia</taxon>
    </lineage>
</organism>
<accession>A0ACC2VLP5</accession>
<name>A0ACC2VLP5_9TREE</name>
<dbReference type="EMBL" id="JASBWS010000076">
    <property type="protein sequence ID" value="KAJ9100330.1"/>
    <property type="molecule type" value="Genomic_DNA"/>
</dbReference>
<gene>
    <name evidence="1" type="ORF">QFC20_005462</name>
</gene>
<proteinExistence type="predicted"/>
<evidence type="ECO:0000313" key="2">
    <source>
        <dbReference type="Proteomes" id="UP001230649"/>
    </source>
</evidence>
<comment type="caution">
    <text evidence="1">The sequence shown here is derived from an EMBL/GenBank/DDBJ whole genome shotgun (WGS) entry which is preliminary data.</text>
</comment>
<dbReference type="Proteomes" id="UP001230649">
    <property type="component" value="Unassembled WGS sequence"/>
</dbReference>